<dbReference type="InterPro" id="IPR029058">
    <property type="entry name" value="AB_hydrolase_fold"/>
</dbReference>
<evidence type="ECO:0000256" key="3">
    <source>
        <dbReference type="ARBA" id="ARBA00022670"/>
    </source>
</evidence>
<evidence type="ECO:0000256" key="6">
    <source>
        <dbReference type="ARBA" id="ARBA00023180"/>
    </source>
</evidence>
<evidence type="ECO:0000256" key="4">
    <source>
        <dbReference type="ARBA" id="ARBA00022729"/>
    </source>
</evidence>
<comment type="similarity">
    <text evidence="1 7">Belongs to the peptidase S10 family.</text>
</comment>
<dbReference type="Pfam" id="PF00450">
    <property type="entry name" value="Peptidase_S10"/>
    <property type="match status" value="1"/>
</dbReference>
<protein>
    <recommendedName>
        <fullName evidence="7">Carboxypeptidase</fullName>
        <ecNumber evidence="7">3.4.16.-</ecNumber>
    </recommendedName>
</protein>
<keyword evidence="2 7" id="KW-0121">Carboxypeptidase</keyword>
<evidence type="ECO:0000313" key="8">
    <source>
        <dbReference type="EMBL" id="AOW01997.1"/>
    </source>
</evidence>
<gene>
    <name evidence="8" type="ORF">YALI1_B27179g</name>
</gene>
<proteinExistence type="inferred from homology"/>
<dbReference type="GeneID" id="2907325"/>
<dbReference type="EMBL" id="CP017554">
    <property type="protein sequence ID" value="AOW01997.1"/>
    <property type="molecule type" value="Genomic_DNA"/>
</dbReference>
<dbReference type="eggNOG" id="KOG1282">
    <property type="taxonomic scope" value="Eukaryota"/>
</dbReference>
<reference evidence="8 9" key="1">
    <citation type="journal article" date="2016" name="PLoS ONE">
        <title>Sequence Assembly of Yarrowia lipolytica Strain W29/CLIB89 Shows Transposable Element Diversity.</title>
        <authorList>
            <person name="Magnan C."/>
            <person name="Yu J."/>
            <person name="Chang I."/>
            <person name="Jahn E."/>
            <person name="Kanomata Y."/>
            <person name="Wu J."/>
            <person name="Zeller M."/>
            <person name="Oakes M."/>
            <person name="Baldi P."/>
            <person name="Sandmeyer S."/>
        </authorList>
    </citation>
    <scope>NUCLEOTIDE SEQUENCE [LARGE SCALE GENOMIC DNA]</scope>
    <source>
        <strain evidence="9">CLIB89(W29)</strain>
    </source>
</reference>
<evidence type="ECO:0000256" key="7">
    <source>
        <dbReference type="RuleBase" id="RU361156"/>
    </source>
</evidence>
<dbReference type="PRINTS" id="PR00724">
    <property type="entry name" value="CRBOXYPTASEC"/>
</dbReference>
<dbReference type="PANTHER" id="PTHR11802">
    <property type="entry name" value="SERINE PROTEASE FAMILY S10 SERINE CARBOXYPEPTIDASE"/>
    <property type="match status" value="1"/>
</dbReference>
<dbReference type="Gene3D" id="1.10.287.410">
    <property type="match status" value="1"/>
</dbReference>
<dbReference type="PANTHER" id="PTHR11802:SF113">
    <property type="entry name" value="SERINE CARBOXYPEPTIDASE CTSA-4.1"/>
    <property type="match status" value="1"/>
</dbReference>
<dbReference type="AlphaFoldDB" id="A0A1D8N8N0"/>
<keyword evidence="3 7" id="KW-0645">Protease</keyword>
<keyword evidence="6" id="KW-0325">Glycoprotein</keyword>
<accession>A0A1D8N8N0</accession>
<dbReference type="GO" id="GO:0004185">
    <property type="term" value="F:serine-type carboxypeptidase activity"/>
    <property type="evidence" value="ECO:0007669"/>
    <property type="project" value="UniProtKB-UniRule"/>
</dbReference>
<dbReference type="OMA" id="RINNDSH"/>
<dbReference type="EC" id="3.4.16.-" evidence="7"/>
<dbReference type="GO" id="GO:0000324">
    <property type="term" value="C:fungal-type vacuole"/>
    <property type="evidence" value="ECO:0007669"/>
    <property type="project" value="TreeGrafter"/>
</dbReference>
<evidence type="ECO:0000256" key="2">
    <source>
        <dbReference type="ARBA" id="ARBA00022645"/>
    </source>
</evidence>
<organism evidence="8 9">
    <name type="scientific">Yarrowia lipolytica</name>
    <name type="common">Candida lipolytica</name>
    <dbReference type="NCBI Taxonomy" id="4952"/>
    <lineage>
        <taxon>Eukaryota</taxon>
        <taxon>Fungi</taxon>
        <taxon>Dikarya</taxon>
        <taxon>Ascomycota</taxon>
        <taxon>Saccharomycotina</taxon>
        <taxon>Dipodascomycetes</taxon>
        <taxon>Dipodascales</taxon>
        <taxon>Dipodascales incertae sedis</taxon>
        <taxon>Yarrowia</taxon>
    </lineage>
</organism>
<dbReference type="PROSITE" id="PS00131">
    <property type="entry name" value="CARBOXYPEPT_SER_SER"/>
    <property type="match status" value="1"/>
</dbReference>
<dbReference type="InterPro" id="IPR018202">
    <property type="entry name" value="Ser_caboxypep_ser_AS"/>
</dbReference>
<dbReference type="Proteomes" id="UP000182444">
    <property type="component" value="Chromosome 1B"/>
</dbReference>
<dbReference type="KEGG" id="yli:2907325"/>
<evidence type="ECO:0000313" key="9">
    <source>
        <dbReference type="Proteomes" id="UP000182444"/>
    </source>
</evidence>
<dbReference type="Gene3D" id="3.40.50.1820">
    <property type="entry name" value="alpha/beta hydrolase"/>
    <property type="match status" value="1"/>
</dbReference>
<dbReference type="GO" id="GO:0006508">
    <property type="term" value="P:proteolysis"/>
    <property type="evidence" value="ECO:0007669"/>
    <property type="project" value="UniProtKB-KW"/>
</dbReference>
<dbReference type="VEuPathDB" id="FungiDB:YALI0_B20812g"/>
<feature type="signal peptide" evidence="7">
    <location>
        <begin position="1"/>
        <end position="17"/>
    </location>
</feature>
<dbReference type="InterPro" id="IPR001563">
    <property type="entry name" value="Peptidase_S10"/>
</dbReference>
<evidence type="ECO:0000256" key="5">
    <source>
        <dbReference type="ARBA" id="ARBA00022801"/>
    </source>
</evidence>
<sequence length="488" mass="54802">MKFSRSVLSTALSLALASPLLQYIPDQILASSFSFHSSNDFPEYALATKEIDPASLGLDTVSQHSGYLEVKSSGENLFYWAFESRNDPSKDPVVLWLQGGPGSSSMFALTFENGPSWFNNPEITPVHNPWSWNNNATMIYLDQPAGAGFSYVSAGGTAARTSKEAAKSVFAFLTLFFEKYMHLPRKIHISGESYAGHYVPQTTLEILRTTNKTFHVESMLCGNGMTDPLNQYTEFSVYGCDSQASGVSPALYSNETCQQTKAAQDRCIPLIQKCYDTGTNADCSYATSLCNAEILSLFDNKKNIYDVRRPCEPSKSGTCYKESDYGEAFLNNQTTRDAIGAVVPWKANNRTVYNDFTAYSGDWMRPDSVRAVTEILNGYNVPVLIFAGDKDFICNWLGQKKWLDALPWDGHAKYLKARERPWKVNHQSRGVLKQFGKLSFLRIFEAGHMVPHDQPEAASYMLQEWLTETLGIWDYKDYEWGHDGHHLK</sequence>
<dbReference type="SUPFAM" id="SSF53474">
    <property type="entry name" value="alpha/beta-Hydrolases"/>
    <property type="match status" value="1"/>
</dbReference>
<feature type="chain" id="PRO_5018800105" description="Carboxypeptidase" evidence="7">
    <location>
        <begin position="18"/>
        <end position="488"/>
    </location>
</feature>
<evidence type="ECO:0000256" key="1">
    <source>
        <dbReference type="ARBA" id="ARBA00009431"/>
    </source>
</evidence>
<dbReference type="RefSeq" id="XP_501153.3">
    <property type="nucleotide sequence ID" value="XM_501153.3"/>
</dbReference>
<name>A0A1D8N8N0_YARLL</name>
<dbReference type="VEuPathDB" id="FungiDB:YALI1_B27179g"/>
<keyword evidence="5 7" id="KW-0378">Hydrolase</keyword>
<keyword evidence="4 7" id="KW-0732">Signal</keyword>